<keyword evidence="2" id="KW-0472">Membrane</keyword>
<evidence type="ECO:0000313" key="4">
    <source>
        <dbReference type="Proteomes" id="UP000522007"/>
    </source>
</evidence>
<reference evidence="3 4" key="1">
    <citation type="submission" date="2020-03" db="EMBL/GenBank/DDBJ databases">
        <title>Soil Listeria distribution.</title>
        <authorList>
            <person name="Liao J."/>
            <person name="Wiedmann M."/>
        </authorList>
    </citation>
    <scope>NUCLEOTIDE SEQUENCE [LARGE SCALE GENOMIC DNA]</scope>
    <source>
        <strain evidence="3 4">FSL L7-1829</strain>
    </source>
</reference>
<dbReference type="EMBL" id="JAAROP010000003">
    <property type="protein sequence ID" value="MBC1322419.1"/>
    <property type="molecule type" value="Genomic_DNA"/>
</dbReference>
<proteinExistence type="predicted"/>
<keyword evidence="2" id="KW-0812">Transmembrane</keyword>
<name>A0A7X0T8W8_LISWE</name>
<keyword evidence="2" id="KW-1133">Transmembrane helix</keyword>
<dbReference type="Proteomes" id="UP000522007">
    <property type="component" value="Unassembled WGS sequence"/>
</dbReference>
<accession>A0A7X0T8W8</accession>
<dbReference type="AlphaFoldDB" id="A0A7X0T8W8"/>
<dbReference type="Gene3D" id="2.60.40.10">
    <property type="entry name" value="Immunoglobulins"/>
    <property type="match status" value="1"/>
</dbReference>
<gene>
    <name evidence="3" type="ORF">HB853_05620</name>
</gene>
<protein>
    <recommendedName>
        <fullName evidence="5">Bacterial Ig domain-containing protein</fullName>
    </recommendedName>
</protein>
<feature type="transmembrane region" description="Helical" evidence="2">
    <location>
        <begin position="35"/>
        <end position="54"/>
    </location>
</feature>
<organism evidence="3 4">
    <name type="scientific">Listeria welshimeri</name>
    <dbReference type="NCBI Taxonomy" id="1643"/>
    <lineage>
        <taxon>Bacteria</taxon>
        <taxon>Bacillati</taxon>
        <taxon>Bacillota</taxon>
        <taxon>Bacilli</taxon>
        <taxon>Bacillales</taxon>
        <taxon>Listeriaceae</taxon>
        <taxon>Listeria</taxon>
    </lineage>
</organism>
<feature type="transmembrane region" description="Helical" evidence="2">
    <location>
        <begin position="6"/>
        <end position="23"/>
    </location>
</feature>
<evidence type="ECO:0000256" key="2">
    <source>
        <dbReference type="SAM" id="Phobius"/>
    </source>
</evidence>
<comment type="caution">
    <text evidence="3">The sequence shown here is derived from an EMBL/GenBank/DDBJ whole genome shotgun (WGS) entry which is preliminary data.</text>
</comment>
<evidence type="ECO:0000313" key="3">
    <source>
        <dbReference type="EMBL" id="MBC1322419.1"/>
    </source>
</evidence>
<sequence>MTGLGTLLFLVGIGVLIFGLLRFRKRNWPKKKTQIVIISSILAIIIGIGIIPTAEEEASNEKPKQEEKTKEVTVTPILKAENTFTTNDDGTIVIEGETNPGAEVRVVFSNIPDVVGTADDDGAFSFSVNSLDKAQDVVLSIMIDGKTEEQTLSLKLSPGYESKLAAKAEEERLAAEKAEEARIEQEKIAAEEKRAADAKVAAEKKAEEARIAQEKKATEKRVAAEKKAAETKRANEQRAASAPSTSNEQGEMVYITATGKRYHYDQNCRGLNNSNGETTVTIAQAKAQGLTLCGFE</sequence>
<evidence type="ECO:0000256" key="1">
    <source>
        <dbReference type="SAM" id="MobiDB-lite"/>
    </source>
</evidence>
<evidence type="ECO:0008006" key="5">
    <source>
        <dbReference type="Google" id="ProtNLM"/>
    </source>
</evidence>
<dbReference type="InterPro" id="IPR013783">
    <property type="entry name" value="Ig-like_fold"/>
</dbReference>
<feature type="compositionally biased region" description="Basic and acidic residues" evidence="1">
    <location>
        <begin position="211"/>
        <end position="236"/>
    </location>
</feature>
<feature type="region of interest" description="Disordered" evidence="1">
    <location>
        <begin position="211"/>
        <end position="251"/>
    </location>
</feature>